<dbReference type="InterPro" id="IPR015943">
    <property type="entry name" value="WD40/YVTN_repeat-like_dom_sf"/>
</dbReference>
<dbReference type="InterPro" id="IPR052956">
    <property type="entry name" value="Mesenchyme-surface_protein"/>
</dbReference>
<dbReference type="RefSeq" id="WP_377745420.1">
    <property type="nucleotide sequence ID" value="NZ_JBHRXJ010000011.1"/>
</dbReference>
<proteinExistence type="predicted"/>
<keyword evidence="1" id="KW-0732">Signal</keyword>
<name>A0ABV7R8G3_9RHOB</name>
<dbReference type="Proteomes" id="UP001595721">
    <property type="component" value="Unassembled WGS sequence"/>
</dbReference>
<dbReference type="PANTHER" id="PTHR46928">
    <property type="entry name" value="MESENCHYME-SPECIFIC CELL SURFACE GLYCOPROTEIN"/>
    <property type="match status" value="1"/>
</dbReference>
<comment type="caution">
    <text evidence="3">The sequence shown here is derived from an EMBL/GenBank/DDBJ whole genome shotgun (WGS) entry which is preliminary data.</text>
</comment>
<gene>
    <name evidence="3" type="ORF">ACFOMH_14855</name>
</gene>
<dbReference type="InterPro" id="IPR027372">
    <property type="entry name" value="Phytase-like_dom"/>
</dbReference>
<dbReference type="Gene3D" id="2.130.10.10">
    <property type="entry name" value="YVTN repeat-like/Quinoprotein amine dehydrogenase"/>
    <property type="match status" value="1"/>
</dbReference>
<evidence type="ECO:0000313" key="3">
    <source>
        <dbReference type="EMBL" id="MFC3529457.1"/>
    </source>
</evidence>
<dbReference type="EMBL" id="JBHRXJ010000011">
    <property type="protein sequence ID" value="MFC3529457.1"/>
    <property type="molecule type" value="Genomic_DNA"/>
</dbReference>
<feature type="chain" id="PRO_5045809319" evidence="1">
    <location>
        <begin position="22"/>
        <end position="730"/>
    </location>
</feature>
<feature type="domain" description="Phytase-like" evidence="2">
    <location>
        <begin position="440"/>
        <end position="699"/>
    </location>
</feature>
<evidence type="ECO:0000259" key="2">
    <source>
        <dbReference type="Pfam" id="PF13449"/>
    </source>
</evidence>
<dbReference type="InterPro" id="IPR011048">
    <property type="entry name" value="Haem_d1_sf"/>
</dbReference>
<keyword evidence="4" id="KW-1185">Reference proteome</keyword>
<dbReference type="SUPFAM" id="SSF51004">
    <property type="entry name" value="C-terminal (heme d1) domain of cytochrome cd1-nitrite reductase"/>
    <property type="match status" value="1"/>
</dbReference>
<feature type="signal peptide" evidence="1">
    <location>
        <begin position="1"/>
        <end position="21"/>
    </location>
</feature>
<accession>A0ABV7R8G3</accession>
<evidence type="ECO:0000313" key="4">
    <source>
        <dbReference type="Proteomes" id="UP001595721"/>
    </source>
</evidence>
<evidence type="ECO:0000256" key="1">
    <source>
        <dbReference type="SAM" id="SignalP"/>
    </source>
</evidence>
<sequence length="730" mass="76284">MSFRLTAISVIAICAALPAAAEPVFNRIASFPVARNLPKGADPATETSAEIMAVTEDGNTLIYSDSPNRALGLIDITDPRAPEPMGQVAMDGEPTTTVIIGGTGFVGVNTSASHARPSGALRSVDLASRRVMANCDLGGQPDSVARNADGSRIAVAIENERDEDANDGALPQAPAGFVVVFPVRDGTVDCAGMQVVDLTGLADIGGDDPEPEYLAYNDANELAVTLQENNHLVVIGADNKVAAHFPAGTVDLAGIDTAKDGKLDFSGALAAVPREPDAVAWLDDDHFVTANEGDWKGGARGFTIWSKTGKIVHESGAGFEQAIVPTGHYPEKRSAKKGVEPEAVIVADYNGQKLMFLAAERASIVGVFDMADPASPKLVQMLPSGVGPEGLIAIPQRGLFATANETDLGADGGARAHVTIFEQGNGPANWPQIVADPGIGWGALSGLTLDPAAPGRLYAVSDSFYDAAPAIFTIDASAKPARITAKTVVTRDGKPAEKLDLEGIAADPAGGFWLASEGNPEKDLPGAVLHVDAKGAITREFDLPKELADQATRFGFEGVELIDGKLWLAVQREWKDDPKDQVKLLQLDPATGAWAGLRYPIGTGKGWVGLSDLAVHGEHLYLIERDNLIGDAAALKAVTRVALADLKPAPLGGELPLIDKETVRDLIPDMTATGGFVLDKVEGLAITPEGTAYIVTDNDGTDDSTGETMFFTVPLTSEAGDTQTAMQQGN</sequence>
<dbReference type="SUPFAM" id="SSF63829">
    <property type="entry name" value="Calcium-dependent phosphotriesterase"/>
    <property type="match status" value="1"/>
</dbReference>
<dbReference type="Pfam" id="PF13449">
    <property type="entry name" value="Phytase-like"/>
    <property type="match status" value="1"/>
</dbReference>
<protein>
    <submittedName>
        <fullName evidence="3">Esterase-like activity of phytase family protein</fullName>
    </submittedName>
</protein>
<reference evidence="4" key="1">
    <citation type="journal article" date="2019" name="Int. J. Syst. Evol. Microbiol.">
        <title>The Global Catalogue of Microorganisms (GCM) 10K type strain sequencing project: providing services to taxonomists for standard genome sequencing and annotation.</title>
        <authorList>
            <consortium name="The Broad Institute Genomics Platform"/>
            <consortium name="The Broad Institute Genome Sequencing Center for Infectious Disease"/>
            <person name="Wu L."/>
            <person name="Ma J."/>
        </authorList>
    </citation>
    <scope>NUCLEOTIDE SEQUENCE [LARGE SCALE GENOMIC DNA]</scope>
    <source>
        <strain evidence="4">KCTC 42899</strain>
    </source>
</reference>
<dbReference type="PANTHER" id="PTHR46928:SF1">
    <property type="entry name" value="MESENCHYME-SPECIFIC CELL SURFACE GLYCOPROTEIN"/>
    <property type="match status" value="1"/>
</dbReference>
<organism evidence="3 4">
    <name type="scientific">Paracoccus mangrovi</name>
    <dbReference type="NCBI Taxonomy" id="1715645"/>
    <lineage>
        <taxon>Bacteria</taxon>
        <taxon>Pseudomonadati</taxon>
        <taxon>Pseudomonadota</taxon>
        <taxon>Alphaproteobacteria</taxon>
        <taxon>Rhodobacterales</taxon>
        <taxon>Paracoccaceae</taxon>
        <taxon>Paracoccus</taxon>
    </lineage>
</organism>